<dbReference type="Pfam" id="PF00999">
    <property type="entry name" value="Na_H_Exchanger"/>
    <property type="match status" value="1"/>
</dbReference>
<evidence type="ECO:0000313" key="12">
    <source>
        <dbReference type="EMBL" id="TMQ73847.1"/>
    </source>
</evidence>
<feature type="transmembrane region" description="Helical" evidence="10">
    <location>
        <begin position="191"/>
        <end position="213"/>
    </location>
</feature>
<evidence type="ECO:0000256" key="8">
    <source>
        <dbReference type="ARBA" id="ARBA00023136"/>
    </source>
</evidence>
<feature type="transmembrane region" description="Helical" evidence="10">
    <location>
        <begin position="154"/>
        <end position="179"/>
    </location>
</feature>
<evidence type="ECO:0000256" key="7">
    <source>
        <dbReference type="ARBA" id="ARBA00023065"/>
    </source>
</evidence>
<dbReference type="GO" id="GO:0006814">
    <property type="term" value="P:sodium ion transport"/>
    <property type="evidence" value="ECO:0007669"/>
    <property type="project" value="UniProtKB-KW"/>
</dbReference>
<dbReference type="GO" id="GO:0016020">
    <property type="term" value="C:membrane"/>
    <property type="evidence" value="ECO:0007669"/>
    <property type="project" value="UniProtKB-SubCell"/>
</dbReference>
<feature type="transmembrane region" description="Helical" evidence="10">
    <location>
        <begin position="225"/>
        <end position="243"/>
    </location>
</feature>
<name>A0A538UDD6_UNCEI</name>
<evidence type="ECO:0000313" key="13">
    <source>
        <dbReference type="Proteomes" id="UP000319771"/>
    </source>
</evidence>
<dbReference type="InterPro" id="IPR006153">
    <property type="entry name" value="Cation/H_exchanger_TM"/>
</dbReference>
<feature type="transmembrane region" description="Helical" evidence="10">
    <location>
        <begin position="57"/>
        <end position="77"/>
    </location>
</feature>
<keyword evidence="5 10" id="KW-1133">Transmembrane helix</keyword>
<organism evidence="12 13">
    <name type="scientific">Eiseniibacteriota bacterium</name>
    <dbReference type="NCBI Taxonomy" id="2212470"/>
    <lineage>
        <taxon>Bacteria</taxon>
        <taxon>Candidatus Eiseniibacteriota</taxon>
    </lineage>
</organism>
<gene>
    <name evidence="12" type="ORF">E6K81_02625</name>
</gene>
<dbReference type="AlphaFoldDB" id="A0A538UDD6"/>
<protein>
    <submittedName>
        <fullName evidence="12">Cation:proton antiporter</fullName>
    </submittedName>
</protein>
<dbReference type="Proteomes" id="UP000319771">
    <property type="component" value="Unassembled WGS sequence"/>
</dbReference>
<dbReference type="PANTHER" id="PTHR43562">
    <property type="entry name" value="NAPA-TYPE SODIUM/HYDROGEN ANTIPORTER"/>
    <property type="match status" value="1"/>
</dbReference>
<dbReference type="GO" id="GO:0015297">
    <property type="term" value="F:antiporter activity"/>
    <property type="evidence" value="ECO:0007669"/>
    <property type="project" value="UniProtKB-KW"/>
</dbReference>
<keyword evidence="8 10" id="KW-0472">Membrane</keyword>
<evidence type="ECO:0000259" key="11">
    <source>
        <dbReference type="Pfam" id="PF00999"/>
    </source>
</evidence>
<evidence type="ECO:0000256" key="10">
    <source>
        <dbReference type="SAM" id="Phobius"/>
    </source>
</evidence>
<keyword evidence="4 10" id="KW-0812">Transmembrane</keyword>
<feature type="transmembrane region" description="Helical" evidence="10">
    <location>
        <begin position="343"/>
        <end position="366"/>
    </location>
</feature>
<comment type="caution">
    <text evidence="12">The sequence shown here is derived from an EMBL/GenBank/DDBJ whole genome shotgun (WGS) entry which is preliminary data.</text>
</comment>
<feature type="transmembrane region" description="Helical" evidence="10">
    <location>
        <begin position="287"/>
        <end position="308"/>
    </location>
</feature>
<keyword evidence="2" id="KW-0813">Transport</keyword>
<evidence type="ECO:0000256" key="4">
    <source>
        <dbReference type="ARBA" id="ARBA00022692"/>
    </source>
</evidence>
<evidence type="ECO:0000256" key="5">
    <source>
        <dbReference type="ARBA" id="ARBA00022989"/>
    </source>
</evidence>
<dbReference type="Gene3D" id="1.20.1530.20">
    <property type="match status" value="1"/>
</dbReference>
<keyword evidence="9" id="KW-0739">Sodium transport</keyword>
<accession>A0A538UDD6</accession>
<keyword evidence="6" id="KW-0915">Sodium</keyword>
<evidence type="ECO:0000256" key="3">
    <source>
        <dbReference type="ARBA" id="ARBA00022449"/>
    </source>
</evidence>
<feature type="domain" description="Cation/H+ exchanger transmembrane" evidence="11">
    <location>
        <begin position="17"/>
        <end position="397"/>
    </location>
</feature>
<feature type="transmembrane region" description="Helical" evidence="10">
    <location>
        <begin position="378"/>
        <end position="399"/>
    </location>
</feature>
<dbReference type="InterPro" id="IPR038770">
    <property type="entry name" value="Na+/solute_symporter_sf"/>
</dbReference>
<evidence type="ECO:0000256" key="2">
    <source>
        <dbReference type="ARBA" id="ARBA00022448"/>
    </source>
</evidence>
<feature type="transmembrane region" description="Helical" evidence="10">
    <location>
        <begin position="89"/>
        <end position="114"/>
    </location>
</feature>
<comment type="subcellular location">
    <subcellularLocation>
        <location evidence="1">Membrane</location>
        <topology evidence="1">Multi-pass membrane protein</topology>
    </subcellularLocation>
</comment>
<evidence type="ECO:0000256" key="1">
    <source>
        <dbReference type="ARBA" id="ARBA00004141"/>
    </source>
</evidence>
<dbReference type="EMBL" id="VBPB01000038">
    <property type="protein sequence ID" value="TMQ73847.1"/>
    <property type="molecule type" value="Genomic_DNA"/>
</dbReference>
<reference evidence="12 13" key="1">
    <citation type="journal article" date="2019" name="Nat. Microbiol.">
        <title>Mediterranean grassland soil C-N compound turnover is dependent on rainfall and depth, and is mediated by genomically divergent microorganisms.</title>
        <authorList>
            <person name="Diamond S."/>
            <person name="Andeer P.F."/>
            <person name="Li Z."/>
            <person name="Crits-Christoph A."/>
            <person name="Burstein D."/>
            <person name="Anantharaman K."/>
            <person name="Lane K.R."/>
            <person name="Thomas B.C."/>
            <person name="Pan C."/>
            <person name="Northen T.R."/>
            <person name="Banfield J.F."/>
        </authorList>
    </citation>
    <scope>NUCLEOTIDE SEQUENCE [LARGE SCALE GENOMIC DNA]</scope>
    <source>
        <strain evidence="12">WS_11</strain>
    </source>
</reference>
<proteinExistence type="predicted"/>
<evidence type="ECO:0000256" key="6">
    <source>
        <dbReference type="ARBA" id="ARBA00023053"/>
    </source>
</evidence>
<dbReference type="PANTHER" id="PTHR43562:SF3">
    <property type="entry name" value="SODIUM ION_PROTON EXCHANGER (EUROFUNG)"/>
    <property type="match status" value="1"/>
</dbReference>
<evidence type="ECO:0000256" key="9">
    <source>
        <dbReference type="ARBA" id="ARBA00023201"/>
    </source>
</evidence>
<keyword evidence="7" id="KW-0406">Ion transport</keyword>
<feature type="transmembrane region" description="Helical" evidence="10">
    <location>
        <begin position="120"/>
        <end position="142"/>
    </location>
</feature>
<dbReference type="GO" id="GO:1902600">
    <property type="term" value="P:proton transmembrane transport"/>
    <property type="evidence" value="ECO:0007669"/>
    <property type="project" value="InterPro"/>
</dbReference>
<keyword evidence="3" id="KW-0050">Antiport</keyword>
<sequence length="412" mass="43349">MLPILEALVLMLIGAKLGGDLFERIGQPAVLGELLAGVLVGNLGLVGYHQFETLRTLPGVDILAQIGVLFLLFGVGLETDIKKMMAVGASSFIVAVLGVVAPMVLGYFVTGWFFPEHNRLADWFVGATLCATSVGITARVLQDLGRSASTEGRIILGAAVIDDVLGLIVLAVVAGIIQAADQGVAFEARSVLWIIGKSVAFLAVAIVVGQWLSKRAFRLATRLRGEGLLLSVALAFCFGLAYLAGRAGLAPIVGAFAGGLVLDEVHYEELRERDHAHRSLPELLKPISTFLVPVFFVLMGMRVDLAVFGRVDVLGFAAVLTAAAILGKQACAFGVLEPGTDRLAVGLGMIPRGEVGLIFAGIGATLTIGGQRVVDDRVFSAVVMMVALTTLVTPPLLVWRMEGSGGKARGRR</sequence>
<feature type="transmembrane region" description="Helical" evidence="10">
    <location>
        <begin position="314"/>
        <end position="336"/>
    </location>
</feature>